<proteinExistence type="predicted"/>
<dbReference type="Proteomes" id="UP000675881">
    <property type="component" value="Chromosome 6"/>
</dbReference>
<keyword evidence="8" id="KW-0694">RNA-binding</keyword>
<dbReference type="AlphaFoldDB" id="A0A7R8CZE0"/>
<keyword evidence="9" id="KW-0539">Nucleus</keyword>
<reference evidence="11" key="1">
    <citation type="submission" date="2021-02" db="EMBL/GenBank/DDBJ databases">
        <authorList>
            <person name="Bekaert M."/>
        </authorList>
    </citation>
    <scope>NUCLEOTIDE SEQUENCE</scope>
    <source>
        <strain evidence="11">IoA-00</strain>
    </source>
</reference>
<evidence type="ECO:0000259" key="10">
    <source>
        <dbReference type="PROSITE" id="PS50103"/>
    </source>
</evidence>
<evidence type="ECO:0000256" key="1">
    <source>
        <dbReference type="ARBA" id="ARBA00004123"/>
    </source>
</evidence>
<dbReference type="InterPro" id="IPR000571">
    <property type="entry name" value="Znf_CCCH"/>
</dbReference>
<dbReference type="EMBL" id="HG994585">
    <property type="protein sequence ID" value="CAF2975109.1"/>
    <property type="molecule type" value="Genomic_DNA"/>
</dbReference>
<protein>
    <recommendedName>
        <fullName evidence="2">Cleavage and polyadenylation specificity factor subunit 4</fullName>
    </recommendedName>
</protein>
<evidence type="ECO:0000256" key="6">
    <source>
        <dbReference type="ARBA" id="ARBA00022771"/>
    </source>
</evidence>
<keyword evidence="5" id="KW-0677">Repeat</keyword>
<dbReference type="GO" id="GO:0006397">
    <property type="term" value="P:mRNA processing"/>
    <property type="evidence" value="ECO:0007669"/>
    <property type="project" value="UniProtKB-KW"/>
</dbReference>
<evidence type="ECO:0000256" key="4">
    <source>
        <dbReference type="ARBA" id="ARBA00022723"/>
    </source>
</evidence>
<dbReference type="SMART" id="SM00356">
    <property type="entry name" value="ZnF_C3H1"/>
    <property type="match status" value="3"/>
</dbReference>
<keyword evidence="7" id="KW-0862">Zinc</keyword>
<name>A0A7R8CZE0_LEPSM</name>
<evidence type="ECO:0000256" key="2">
    <source>
        <dbReference type="ARBA" id="ARBA00016264"/>
    </source>
</evidence>
<dbReference type="PROSITE" id="PS50103">
    <property type="entry name" value="ZF_C3H1"/>
    <property type="match status" value="3"/>
</dbReference>
<dbReference type="InterPro" id="IPR045348">
    <property type="entry name" value="CPSF4/Yth1"/>
</dbReference>
<evidence type="ECO:0000256" key="9">
    <source>
        <dbReference type="ARBA" id="ARBA00023242"/>
    </source>
</evidence>
<dbReference type="GO" id="GO:0003723">
    <property type="term" value="F:RNA binding"/>
    <property type="evidence" value="ECO:0007669"/>
    <property type="project" value="UniProtKB-KW"/>
</dbReference>
<evidence type="ECO:0000256" key="3">
    <source>
        <dbReference type="ARBA" id="ARBA00022664"/>
    </source>
</evidence>
<evidence type="ECO:0000256" key="8">
    <source>
        <dbReference type="ARBA" id="ARBA00022884"/>
    </source>
</evidence>
<keyword evidence="12" id="KW-1185">Reference proteome</keyword>
<dbReference type="InterPro" id="IPR036855">
    <property type="entry name" value="Znf_CCCH_sf"/>
</dbReference>
<feature type="domain" description="C3H1-type" evidence="10">
    <location>
        <begin position="19"/>
        <end position="45"/>
    </location>
</feature>
<dbReference type="InterPro" id="IPR041686">
    <property type="entry name" value="Znf-CCCH_3"/>
</dbReference>
<feature type="domain" description="C3H1-type" evidence="10">
    <location>
        <begin position="46"/>
        <end position="73"/>
    </location>
</feature>
<feature type="domain" description="C3H1-type" evidence="10">
    <location>
        <begin position="74"/>
        <end position="101"/>
    </location>
</feature>
<gene>
    <name evidence="11" type="ORF">LSAA_12512</name>
</gene>
<dbReference type="OrthoDB" id="1914176at2759"/>
<evidence type="ECO:0000313" key="12">
    <source>
        <dbReference type="Proteomes" id="UP000675881"/>
    </source>
</evidence>
<dbReference type="SUPFAM" id="SSF90229">
    <property type="entry name" value="CCCH zinc finger"/>
    <property type="match status" value="1"/>
</dbReference>
<evidence type="ECO:0000256" key="7">
    <source>
        <dbReference type="ARBA" id="ARBA00022833"/>
    </source>
</evidence>
<accession>A0A7R8CZE0</accession>
<keyword evidence="3" id="KW-0507">mRNA processing</keyword>
<keyword evidence="6" id="KW-0863">Zinc-finger</keyword>
<comment type="subcellular location">
    <subcellularLocation>
        <location evidence="1">Nucleus</location>
    </subcellularLocation>
</comment>
<evidence type="ECO:0000313" key="11">
    <source>
        <dbReference type="EMBL" id="CAF2975109.1"/>
    </source>
</evidence>
<organism evidence="11 12">
    <name type="scientific">Lepeophtheirus salmonis</name>
    <name type="common">Salmon louse</name>
    <name type="synonym">Caligus salmonis</name>
    <dbReference type="NCBI Taxonomy" id="72036"/>
    <lineage>
        <taxon>Eukaryota</taxon>
        <taxon>Metazoa</taxon>
        <taxon>Ecdysozoa</taxon>
        <taxon>Arthropoda</taxon>
        <taxon>Crustacea</taxon>
        <taxon>Multicrustacea</taxon>
        <taxon>Hexanauplia</taxon>
        <taxon>Copepoda</taxon>
        <taxon>Siphonostomatoida</taxon>
        <taxon>Caligidae</taxon>
        <taxon>Lepeophtheirus</taxon>
    </lineage>
</organism>
<dbReference type="GO" id="GO:0005634">
    <property type="term" value="C:nucleus"/>
    <property type="evidence" value="ECO:0007669"/>
    <property type="project" value="UniProtKB-SubCell"/>
</dbReference>
<dbReference type="Pfam" id="PF15663">
    <property type="entry name" value="zf-CCCH_3"/>
    <property type="match status" value="1"/>
</dbReference>
<evidence type="ECO:0000256" key="5">
    <source>
        <dbReference type="ARBA" id="ARBA00022737"/>
    </source>
</evidence>
<dbReference type="PANTHER" id="PTHR23102:SF24">
    <property type="entry name" value="CLEAVAGE AND POLYADENYLATION SPECIFICITY FACTOR SUBUNIT 4"/>
    <property type="match status" value="1"/>
</dbReference>
<dbReference type="FunFam" id="4.10.1000.10:FF:000005">
    <property type="entry name" value="cleavage and polyadenylation specificity factor subunit 4"/>
    <property type="match status" value="1"/>
</dbReference>
<sequence>MISRTKWVLAHFPFPGMDKSGSAVCEFYVKATCSKGTCCPFRHVRGDKTIVCKHWLRGLCKKGDTCEFLHEYDMSKMPECYFYSRFNACHNKECPFLHIDPESKIRDCPMV</sequence>
<dbReference type="GO" id="GO:0008270">
    <property type="term" value="F:zinc ion binding"/>
    <property type="evidence" value="ECO:0007669"/>
    <property type="project" value="UniProtKB-KW"/>
</dbReference>
<keyword evidence="4" id="KW-0479">Metal-binding</keyword>
<dbReference type="Gene3D" id="4.10.1000.10">
    <property type="entry name" value="Zinc finger, CCCH-type"/>
    <property type="match status" value="1"/>
</dbReference>
<dbReference type="PANTHER" id="PTHR23102">
    <property type="entry name" value="CLEAVAGE AND POLYADENYLATION SPECIFICITY FACTOR SUBUNIT 4-RELATED"/>
    <property type="match status" value="1"/>
</dbReference>